<comment type="caution">
    <text evidence="2">The sequence shown here is derived from an EMBL/GenBank/DDBJ whole genome shotgun (WGS) entry which is preliminary data.</text>
</comment>
<gene>
    <name evidence="2" type="ORF">ILEXP_LOCUS40259</name>
</gene>
<evidence type="ECO:0000256" key="1">
    <source>
        <dbReference type="SAM" id="MobiDB-lite"/>
    </source>
</evidence>
<organism evidence="2 3">
    <name type="scientific">Ilex paraguariensis</name>
    <name type="common">yerba mate</name>
    <dbReference type="NCBI Taxonomy" id="185542"/>
    <lineage>
        <taxon>Eukaryota</taxon>
        <taxon>Viridiplantae</taxon>
        <taxon>Streptophyta</taxon>
        <taxon>Embryophyta</taxon>
        <taxon>Tracheophyta</taxon>
        <taxon>Spermatophyta</taxon>
        <taxon>Magnoliopsida</taxon>
        <taxon>eudicotyledons</taxon>
        <taxon>Gunneridae</taxon>
        <taxon>Pentapetalae</taxon>
        <taxon>asterids</taxon>
        <taxon>campanulids</taxon>
        <taxon>Aquifoliales</taxon>
        <taxon>Aquifoliaceae</taxon>
        <taxon>Ilex</taxon>
    </lineage>
</organism>
<keyword evidence="3" id="KW-1185">Reference proteome</keyword>
<evidence type="ECO:0000313" key="3">
    <source>
        <dbReference type="Proteomes" id="UP001642360"/>
    </source>
</evidence>
<protein>
    <submittedName>
        <fullName evidence="2">Uncharacterized protein</fullName>
    </submittedName>
</protein>
<feature type="non-terminal residue" evidence="2">
    <location>
        <position position="1"/>
    </location>
</feature>
<proteinExistence type="predicted"/>
<accession>A0ABC8TTG7</accession>
<evidence type="ECO:0000313" key="2">
    <source>
        <dbReference type="EMBL" id="CAK9170758.1"/>
    </source>
</evidence>
<dbReference type="AlphaFoldDB" id="A0ABC8TTG7"/>
<sequence>SETRTSYMFTPMEVKAEEEEMESKTPPLVSEAGPSRSPPQPIRTQASTPSFKR</sequence>
<name>A0ABC8TTG7_9AQUA</name>
<dbReference type="EMBL" id="CAUOFW020005569">
    <property type="protein sequence ID" value="CAK9170758.1"/>
    <property type="molecule type" value="Genomic_DNA"/>
</dbReference>
<reference evidence="2 3" key="1">
    <citation type="submission" date="2024-02" db="EMBL/GenBank/DDBJ databases">
        <authorList>
            <person name="Vignale AGUSTIN F."/>
            <person name="Sosa J E."/>
            <person name="Modenutti C."/>
        </authorList>
    </citation>
    <scope>NUCLEOTIDE SEQUENCE [LARGE SCALE GENOMIC DNA]</scope>
</reference>
<dbReference type="Proteomes" id="UP001642360">
    <property type="component" value="Unassembled WGS sequence"/>
</dbReference>
<feature type="compositionally biased region" description="Polar residues" evidence="1">
    <location>
        <begin position="42"/>
        <end position="53"/>
    </location>
</feature>
<feature type="region of interest" description="Disordered" evidence="1">
    <location>
        <begin position="1"/>
        <end position="53"/>
    </location>
</feature>